<evidence type="ECO:0000313" key="7">
    <source>
        <dbReference type="Proteomes" id="UP001500542"/>
    </source>
</evidence>
<evidence type="ECO:0000259" key="5">
    <source>
        <dbReference type="Pfam" id="PF25023"/>
    </source>
</evidence>
<dbReference type="PANTHER" id="PTHR32305">
    <property type="match status" value="1"/>
</dbReference>
<comment type="caution">
    <text evidence="6">The sequence shown here is derived from an EMBL/GenBank/DDBJ whole genome shotgun (WGS) entry which is preliminary data.</text>
</comment>
<dbReference type="NCBIfam" id="TIGR01643">
    <property type="entry name" value="YD_repeat_2x"/>
    <property type="match status" value="12"/>
</dbReference>
<evidence type="ECO:0008006" key="8">
    <source>
        <dbReference type="Google" id="ProtNLM"/>
    </source>
</evidence>
<keyword evidence="7" id="KW-1185">Reference proteome</keyword>
<dbReference type="InterPro" id="IPR050708">
    <property type="entry name" value="T6SS_VgrG/RHS"/>
</dbReference>
<dbReference type="InterPro" id="IPR056823">
    <property type="entry name" value="TEN-like_YD-shell"/>
</dbReference>
<dbReference type="Gene3D" id="2.180.10.10">
    <property type="entry name" value="RHS repeat-associated core"/>
    <property type="match status" value="4"/>
</dbReference>
<feature type="domain" description="DUF6531" evidence="4">
    <location>
        <begin position="177"/>
        <end position="249"/>
    </location>
</feature>
<evidence type="ECO:0000256" key="2">
    <source>
        <dbReference type="SAM" id="MobiDB-lite"/>
    </source>
</evidence>
<dbReference type="NCBIfam" id="TIGR03696">
    <property type="entry name" value="Rhs_assc_core"/>
    <property type="match status" value="1"/>
</dbReference>
<accession>A0ABN1PRQ4</accession>
<dbReference type="PANTHER" id="PTHR32305:SF15">
    <property type="entry name" value="PROTEIN RHSA-RELATED"/>
    <property type="match status" value="1"/>
</dbReference>
<dbReference type="SUPFAM" id="SSF69304">
    <property type="entry name" value="Tricorn protease N-terminal domain"/>
    <property type="match status" value="1"/>
</dbReference>
<feature type="signal peptide" evidence="3">
    <location>
        <begin position="1"/>
        <end position="27"/>
    </location>
</feature>
<name>A0ABN1PRQ4_9ACTN</name>
<dbReference type="Pfam" id="PF20148">
    <property type="entry name" value="DUF6531"/>
    <property type="match status" value="1"/>
</dbReference>
<evidence type="ECO:0000259" key="4">
    <source>
        <dbReference type="Pfam" id="PF20148"/>
    </source>
</evidence>
<evidence type="ECO:0000256" key="1">
    <source>
        <dbReference type="ARBA" id="ARBA00022737"/>
    </source>
</evidence>
<dbReference type="InterPro" id="IPR006530">
    <property type="entry name" value="YD"/>
</dbReference>
<sequence>MSRTRRLLLLLLTLLLLNPLCTMRASAANPEDGTCVHVDVSVTAGGELLTKGPQIANDGGFGHAGTGQTFTFQARTFSPSLNICVIKLTDLRRWKVSVWPCTNYPKPKPVRTQSLTWTVTVPLDCELPSSPGLLSATLTNGKGSAGGYVNIYAGSPGFTLPDKQARALFGPFAMQSDPVNSLTGALAAVESDAALPGPGAPLTATRTYNSNDAATGPLGPGWRPSYSDRLVVTGRSATYLASDGREIGFSRRGGGFVIEPGAARFSLARASAGYTLTSFDQMRMQFSASGDLLAVLDRNGQGVTVRRSAGRVASVANGRRSLAYAYDDQGLISSVTLTAPATEARSVKYGYTDGRLTSVTSPGGLRTTYGYDGGGRLSTQTQGSATKPSLTTEYDADGRVTSQTDGNGGKTTWLWEPAGIRGKSTMTDPVGGKWINEYERNWLVRQTDPTGATVTFHYDSSGNLIRVFDGLGHGARHVYDALGRRITSTDAAGNVTQYRYNASNDLVATTDPLGRTTTFAYDQRGNPLSTSYAGQTSTATYDRRGLVSSVRDPLGRVGRFAYSADGDLVRATDPAGRVASYEVDGWGRPTKSTSPRGQGTAYVYSADDQLVEQRAPMGVTGKLAYDDRGRLVSATDPRGGVTQLRYDDADQLVGVKGPDSSLPEVLDEYDAAGRVTKHTDASGRSQTFEYDGAGRTTSTTAGNRTWRSSYDKAGRLARTTLPSGKSATFTLDARGAMTKLEYSDKTPPVSFAWDAAGRRTSMVDALGTTRFGYDSFDRLSSVTRPGATIAYQWDRAGNLASRTAAGHTESYTWDVVDRLSSAKVDGKPMASYGYDLARGSVTVKRPSGLVETRVYDALDRESSLKLTQAGKTVRELASEYDAAGNLVRSKDSIAGSTAYTYDPLNRLTAVCYTADPCSDDATGATRYAYDGAGNRIWASSPSDSTWSLYGPGNELRGSITARKGYPLVPPSASSYTYDLDGNLASDGTTKYEWNAAGKPTSSTTVNATTTYVHTGDGRRATSTTGSQTTGYLWDPLSPQILQSTTGKTSQRYSYGAGLIAQSAGHKTTELVSGRSGSLVATSGGSLTHYDYESYGAPRDPKTPRPDAPTYAGALELPNGNYLMGQREYNPTTATFISPDQGGSPQPYAYAAGNPISNNDLQGLDEIEGTLTNISTISGWTSTAALAGAVTCTFVRSCAPAIPIFMQVSAATGMLSAGTAGILDSKACVVKGNCSALAADIAIGAVASRFPALGRAQAATRRPAKTVIGFAEGEGATALTARRLQHGSVHLTESGILPAWSGKKSPELIRRALVPILEHPTATFDHQLGATPVKGFLGEIEGKQVAVPFCDPPSLLHPDCMSGGVLAWMTDDGAFECPLDPDLPLAPVGDERLLALRRHARGLADAEVGSG</sequence>
<dbReference type="InterPro" id="IPR031325">
    <property type="entry name" value="RHS_repeat"/>
</dbReference>
<feature type="domain" description="Teneurin-like YD-shell" evidence="5">
    <location>
        <begin position="322"/>
        <end position="526"/>
    </location>
</feature>
<feature type="domain" description="Teneurin-like YD-shell" evidence="5">
    <location>
        <begin position="849"/>
        <end position="1021"/>
    </location>
</feature>
<proteinExistence type="predicted"/>
<organism evidence="6 7">
    <name type="scientific">Kribbella koreensis</name>
    <dbReference type="NCBI Taxonomy" id="57909"/>
    <lineage>
        <taxon>Bacteria</taxon>
        <taxon>Bacillati</taxon>
        <taxon>Actinomycetota</taxon>
        <taxon>Actinomycetes</taxon>
        <taxon>Propionibacteriales</taxon>
        <taxon>Kribbellaceae</taxon>
        <taxon>Kribbella</taxon>
    </lineage>
</organism>
<keyword evidence="3" id="KW-0732">Signal</keyword>
<feature type="compositionally biased region" description="Polar residues" evidence="2">
    <location>
        <begin position="695"/>
        <end position="704"/>
    </location>
</feature>
<feature type="region of interest" description="Disordered" evidence="2">
    <location>
        <begin position="680"/>
        <end position="704"/>
    </location>
</feature>
<dbReference type="Pfam" id="PF25023">
    <property type="entry name" value="TEN_YD-shell"/>
    <property type="match status" value="2"/>
</dbReference>
<reference evidence="6 7" key="1">
    <citation type="journal article" date="2019" name="Int. J. Syst. Evol. Microbiol.">
        <title>The Global Catalogue of Microorganisms (GCM) 10K type strain sequencing project: providing services to taxonomists for standard genome sequencing and annotation.</title>
        <authorList>
            <consortium name="The Broad Institute Genomics Platform"/>
            <consortium name="The Broad Institute Genome Sequencing Center for Infectious Disease"/>
            <person name="Wu L."/>
            <person name="Ma J."/>
        </authorList>
    </citation>
    <scope>NUCLEOTIDE SEQUENCE [LARGE SCALE GENOMIC DNA]</scope>
    <source>
        <strain evidence="6 7">JCM 10977</strain>
    </source>
</reference>
<feature type="chain" id="PRO_5045279372" description="RHS repeat-associated protein" evidence="3">
    <location>
        <begin position="28"/>
        <end position="1410"/>
    </location>
</feature>
<dbReference type="RefSeq" id="WP_343966408.1">
    <property type="nucleotide sequence ID" value="NZ_BAAAHK010000003.1"/>
</dbReference>
<dbReference type="Pfam" id="PF05593">
    <property type="entry name" value="RHS_repeat"/>
    <property type="match status" value="5"/>
</dbReference>
<evidence type="ECO:0000256" key="3">
    <source>
        <dbReference type="SAM" id="SignalP"/>
    </source>
</evidence>
<dbReference type="EMBL" id="BAAAHK010000003">
    <property type="protein sequence ID" value="GAA0931805.1"/>
    <property type="molecule type" value="Genomic_DNA"/>
</dbReference>
<dbReference type="Proteomes" id="UP001500542">
    <property type="component" value="Unassembled WGS sequence"/>
</dbReference>
<feature type="region of interest" description="Disordered" evidence="2">
    <location>
        <begin position="371"/>
        <end position="414"/>
    </location>
</feature>
<dbReference type="InterPro" id="IPR022385">
    <property type="entry name" value="Rhs_assc_core"/>
</dbReference>
<protein>
    <recommendedName>
        <fullName evidence="8">RHS repeat-associated protein</fullName>
    </recommendedName>
</protein>
<feature type="compositionally biased region" description="Polar residues" evidence="2">
    <location>
        <begin position="377"/>
        <end position="392"/>
    </location>
</feature>
<dbReference type="InterPro" id="IPR045351">
    <property type="entry name" value="DUF6531"/>
</dbReference>
<evidence type="ECO:0000313" key="6">
    <source>
        <dbReference type="EMBL" id="GAA0931805.1"/>
    </source>
</evidence>
<gene>
    <name evidence="6" type="ORF">GCM10009554_15940</name>
</gene>
<keyword evidence="1" id="KW-0677">Repeat</keyword>